<reference evidence="3 4" key="1">
    <citation type="submission" date="2024-03" db="EMBL/GenBank/DDBJ databases">
        <authorList>
            <person name="Martinez-Hernandez J."/>
        </authorList>
    </citation>
    <scope>NUCLEOTIDE SEQUENCE [LARGE SCALE GENOMIC DNA]</scope>
</reference>
<feature type="coiled-coil region" evidence="1">
    <location>
        <begin position="81"/>
        <end position="175"/>
    </location>
</feature>
<protein>
    <recommendedName>
        <fullName evidence="5">WEB family protein</fullName>
    </recommendedName>
</protein>
<feature type="coiled-coil region" evidence="1">
    <location>
        <begin position="290"/>
        <end position="324"/>
    </location>
</feature>
<sequence>MQQQQHHGLEEYDEKMNQMRIVEEEKGRGTNEDVLVTKRNINISKPYSRDQMMMVDNNLNNNESLKQHDTKKGLELQLFEKDVLLNNLKKEVENLKSYEANAMAMFSEYRRKLQELEFELDKRKESEANLFDTLVMQTKQLEQSKISLEESKFEISNLEEKLKALQNSKTRGESKDGIVNDISIMEIEKGVKNEAEMRQMELNNEAQKGKDLTIGVKALLEELNMLKNELKSATLAEENSKNAMDDLVFALKEVAIESNEAKAKLTLSQVELEHTKGNAERWRAMLASTKVNYKEVLDATRKEAERFKNTAERLRLEAEESLSAWSGKETEFVNCIRRVEEERVNTQKETARVFEMLSEAENKVKVSKDENQKLRDILKQALNEANVAKGAAEIAKAENAKLHDSLALLVQENEMLKIHEAASFENIKELKRLLSESSKKESKHEDNEDKELVKKAKTHHNKENHNHKQQQQQHKMVNEEAIGKNKEIEDDISDLESQHDVHIGIHSDDFDHLDESHFDDSDGERNSRKKGALLRKFGDLIRRGNLYHNRKDSSNEEHLHQVTNITQVAK</sequence>
<proteinExistence type="predicted"/>
<keyword evidence="1" id="KW-0175">Coiled coil</keyword>
<evidence type="ECO:0008006" key="5">
    <source>
        <dbReference type="Google" id="ProtNLM"/>
    </source>
</evidence>
<dbReference type="Proteomes" id="UP001497480">
    <property type="component" value="Unassembled WGS sequence"/>
</dbReference>
<comment type="caution">
    <text evidence="3">The sequence shown here is derived from an EMBL/GenBank/DDBJ whole genome shotgun (WGS) entry which is preliminary data.</text>
</comment>
<feature type="coiled-coil region" evidence="1">
    <location>
        <begin position="357"/>
        <end position="398"/>
    </location>
</feature>
<feature type="region of interest" description="Disordered" evidence="2">
    <location>
        <begin position="436"/>
        <end position="474"/>
    </location>
</feature>
<evidence type="ECO:0000256" key="2">
    <source>
        <dbReference type="SAM" id="MobiDB-lite"/>
    </source>
</evidence>
<feature type="coiled-coil region" evidence="1">
    <location>
        <begin position="216"/>
        <end position="243"/>
    </location>
</feature>
<name>A0AAV1Y2X5_LUPLU</name>
<accession>A0AAV1Y2X5</accession>
<feature type="compositionally biased region" description="Basic and acidic residues" evidence="2">
    <location>
        <begin position="436"/>
        <end position="454"/>
    </location>
</feature>
<evidence type="ECO:0000313" key="3">
    <source>
        <dbReference type="EMBL" id="CAL0327963.1"/>
    </source>
</evidence>
<organism evidence="3 4">
    <name type="scientific">Lupinus luteus</name>
    <name type="common">European yellow lupine</name>
    <dbReference type="NCBI Taxonomy" id="3873"/>
    <lineage>
        <taxon>Eukaryota</taxon>
        <taxon>Viridiplantae</taxon>
        <taxon>Streptophyta</taxon>
        <taxon>Embryophyta</taxon>
        <taxon>Tracheophyta</taxon>
        <taxon>Spermatophyta</taxon>
        <taxon>Magnoliopsida</taxon>
        <taxon>eudicotyledons</taxon>
        <taxon>Gunneridae</taxon>
        <taxon>Pentapetalae</taxon>
        <taxon>rosids</taxon>
        <taxon>fabids</taxon>
        <taxon>Fabales</taxon>
        <taxon>Fabaceae</taxon>
        <taxon>Papilionoideae</taxon>
        <taxon>50 kb inversion clade</taxon>
        <taxon>genistoids sensu lato</taxon>
        <taxon>core genistoids</taxon>
        <taxon>Genisteae</taxon>
        <taxon>Lupinus</taxon>
    </lineage>
</organism>
<dbReference type="PANTHER" id="PTHR35164:SF9">
    <property type="entry name" value="EXPRESSED PROTEIN"/>
    <property type="match status" value="1"/>
</dbReference>
<feature type="region of interest" description="Disordered" evidence="2">
    <location>
        <begin position="548"/>
        <end position="570"/>
    </location>
</feature>
<evidence type="ECO:0000256" key="1">
    <source>
        <dbReference type="SAM" id="Coils"/>
    </source>
</evidence>
<feature type="compositionally biased region" description="Polar residues" evidence="2">
    <location>
        <begin position="561"/>
        <end position="570"/>
    </location>
</feature>
<dbReference type="PANTHER" id="PTHR35164">
    <property type="entry name" value="EXPRESSED PROTEIN"/>
    <property type="match status" value="1"/>
</dbReference>
<dbReference type="AlphaFoldDB" id="A0AAV1Y2X5"/>
<evidence type="ECO:0000313" key="4">
    <source>
        <dbReference type="Proteomes" id="UP001497480"/>
    </source>
</evidence>
<gene>
    <name evidence="3" type="ORF">LLUT_LOCUS29023</name>
</gene>
<dbReference type="EMBL" id="CAXHTB010000020">
    <property type="protein sequence ID" value="CAL0327963.1"/>
    <property type="molecule type" value="Genomic_DNA"/>
</dbReference>
<feature type="compositionally biased region" description="Basic and acidic residues" evidence="2">
    <location>
        <begin position="549"/>
        <end position="560"/>
    </location>
</feature>
<keyword evidence="4" id="KW-1185">Reference proteome</keyword>